<keyword evidence="2" id="KW-1185">Reference proteome</keyword>
<dbReference type="EMBL" id="JAWWNJ010000032">
    <property type="protein sequence ID" value="KAK7026226.1"/>
    <property type="molecule type" value="Genomic_DNA"/>
</dbReference>
<sequence length="56" mass="6425">MPRRAPPTLKRNHYSKYLEKRVIYQAYTLDKSTTQIAVGLDMLVQTDQAADCARTP</sequence>
<dbReference type="Proteomes" id="UP001362999">
    <property type="component" value="Unassembled WGS sequence"/>
</dbReference>
<evidence type="ECO:0000313" key="2">
    <source>
        <dbReference type="Proteomes" id="UP001362999"/>
    </source>
</evidence>
<evidence type="ECO:0000313" key="1">
    <source>
        <dbReference type="EMBL" id="KAK7026226.1"/>
    </source>
</evidence>
<reference evidence="1 2" key="1">
    <citation type="journal article" date="2024" name="J Genomics">
        <title>Draft genome sequencing and assembly of Favolaschia claudopus CIRM-BRFM 2984 isolated from oak limbs.</title>
        <authorList>
            <person name="Navarro D."/>
            <person name="Drula E."/>
            <person name="Chaduli D."/>
            <person name="Cazenave R."/>
            <person name="Ahrendt S."/>
            <person name="Wang J."/>
            <person name="Lipzen A."/>
            <person name="Daum C."/>
            <person name="Barry K."/>
            <person name="Grigoriev I.V."/>
            <person name="Favel A."/>
            <person name="Rosso M.N."/>
            <person name="Martin F."/>
        </authorList>
    </citation>
    <scope>NUCLEOTIDE SEQUENCE [LARGE SCALE GENOMIC DNA]</scope>
    <source>
        <strain evidence="1 2">CIRM-BRFM 2984</strain>
    </source>
</reference>
<protein>
    <submittedName>
        <fullName evidence="1">Uncharacterized protein</fullName>
    </submittedName>
</protein>
<proteinExistence type="predicted"/>
<organism evidence="1 2">
    <name type="scientific">Favolaschia claudopus</name>
    <dbReference type="NCBI Taxonomy" id="2862362"/>
    <lineage>
        <taxon>Eukaryota</taxon>
        <taxon>Fungi</taxon>
        <taxon>Dikarya</taxon>
        <taxon>Basidiomycota</taxon>
        <taxon>Agaricomycotina</taxon>
        <taxon>Agaricomycetes</taxon>
        <taxon>Agaricomycetidae</taxon>
        <taxon>Agaricales</taxon>
        <taxon>Marasmiineae</taxon>
        <taxon>Mycenaceae</taxon>
        <taxon>Favolaschia</taxon>
    </lineage>
</organism>
<comment type="caution">
    <text evidence="1">The sequence shown here is derived from an EMBL/GenBank/DDBJ whole genome shotgun (WGS) entry which is preliminary data.</text>
</comment>
<accession>A0AAW0BJU1</accession>
<gene>
    <name evidence="1" type="ORF">R3P38DRAFT_2948414</name>
</gene>
<name>A0AAW0BJU1_9AGAR</name>
<dbReference type="AlphaFoldDB" id="A0AAW0BJU1"/>